<accession>A0A3E0D4C0</accession>
<dbReference type="Proteomes" id="UP000256405">
    <property type="component" value="Unassembled WGS sequence"/>
</dbReference>
<dbReference type="PROSITE" id="PS51257">
    <property type="entry name" value="PROKAR_LIPOPROTEIN"/>
    <property type="match status" value="1"/>
</dbReference>
<dbReference type="PANTHER" id="PTHR16026:SF0">
    <property type="entry name" value="CARTILAGE ACIDIC PROTEIN 1"/>
    <property type="match status" value="1"/>
</dbReference>
<dbReference type="Gene3D" id="2.130.10.130">
    <property type="entry name" value="Integrin alpha, N-terminal"/>
    <property type="match status" value="4"/>
</dbReference>
<dbReference type="InterPro" id="IPR011519">
    <property type="entry name" value="UnbV_ASPIC"/>
</dbReference>
<protein>
    <submittedName>
        <fullName evidence="3">VCBS repeat protein</fullName>
    </submittedName>
</protein>
<proteinExistence type="predicted"/>
<dbReference type="InterPro" id="IPR027039">
    <property type="entry name" value="Crtac1"/>
</dbReference>
<organism evidence="3 4">
    <name type="scientific">Algoriphagus antarcticus</name>
    <dbReference type="NCBI Taxonomy" id="238540"/>
    <lineage>
        <taxon>Bacteria</taxon>
        <taxon>Pseudomonadati</taxon>
        <taxon>Bacteroidota</taxon>
        <taxon>Cytophagia</taxon>
        <taxon>Cytophagales</taxon>
        <taxon>Cyclobacteriaceae</taxon>
        <taxon>Algoriphagus</taxon>
    </lineage>
</organism>
<dbReference type="RefSeq" id="WP_240511039.1">
    <property type="nucleotide sequence ID" value="NZ_MSSW01000097.1"/>
</dbReference>
<dbReference type="Pfam" id="PF13517">
    <property type="entry name" value="FG-GAP_3"/>
    <property type="match status" value="7"/>
</dbReference>
<dbReference type="AlphaFoldDB" id="A0A3E0D4C0"/>
<dbReference type="InterPro" id="IPR013517">
    <property type="entry name" value="FG-GAP"/>
</dbReference>
<dbReference type="EMBL" id="QUNF01000041">
    <property type="protein sequence ID" value="REG77559.1"/>
    <property type="molecule type" value="Genomic_DNA"/>
</dbReference>
<comment type="caution">
    <text evidence="3">The sequence shown here is derived from an EMBL/GenBank/DDBJ whole genome shotgun (WGS) entry which is preliminary data.</text>
</comment>
<evidence type="ECO:0000313" key="3">
    <source>
        <dbReference type="EMBL" id="REG77559.1"/>
    </source>
</evidence>
<keyword evidence="1" id="KW-0732">Signal</keyword>
<keyword evidence="4" id="KW-1185">Reference proteome</keyword>
<dbReference type="Pfam" id="PF07593">
    <property type="entry name" value="UnbV_ASPIC"/>
    <property type="match status" value="1"/>
</dbReference>
<feature type="domain" description="ASPIC/UnbV" evidence="2">
    <location>
        <begin position="540"/>
        <end position="606"/>
    </location>
</feature>
<evidence type="ECO:0000256" key="1">
    <source>
        <dbReference type="ARBA" id="ARBA00022729"/>
    </source>
</evidence>
<dbReference type="InterPro" id="IPR028994">
    <property type="entry name" value="Integrin_alpha_N"/>
</dbReference>
<gene>
    <name evidence="3" type="ORF">C8N25_1414</name>
</gene>
<reference evidence="3 4" key="1">
    <citation type="submission" date="2018-08" db="EMBL/GenBank/DDBJ databases">
        <title>Genomic Encyclopedia of Archaeal and Bacterial Type Strains, Phase II (KMG-II): from individual species to whole genera.</title>
        <authorList>
            <person name="Goeker M."/>
        </authorList>
    </citation>
    <scope>NUCLEOTIDE SEQUENCE [LARGE SCALE GENOMIC DNA]</scope>
    <source>
        <strain evidence="3 4">DSM 15986</strain>
    </source>
</reference>
<evidence type="ECO:0000313" key="4">
    <source>
        <dbReference type="Proteomes" id="UP000256405"/>
    </source>
</evidence>
<evidence type="ECO:0000259" key="2">
    <source>
        <dbReference type="Pfam" id="PF07593"/>
    </source>
</evidence>
<name>A0A3E0D4C0_9BACT</name>
<dbReference type="PANTHER" id="PTHR16026">
    <property type="entry name" value="CARTILAGE ACIDIC PROTEIN 1"/>
    <property type="match status" value="1"/>
</dbReference>
<dbReference type="SUPFAM" id="SSF69318">
    <property type="entry name" value="Integrin alpha N-terminal domain"/>
    <property type="match status" value="3"/>
</dbReference>
<sequence length="1116" mass="122702">MQSRSLITILSISFLMMSCSESDKSSQAEDSSISNSPPLFNLLTPEQTGITFSNRIEESLNLNVLMYEYLYNGGGVAVGDLNGDGLEDIYFSANVSGNQLYLNQGNLKFKETAQASEATGRSGPWKTGVVFVDINGDKKLDIYQCYSGNLPTEKRTNQLFVNQGNDENGIPIFREMAEEYGIASNAPSTSASFFDFDLDGDLDLFILNHNTKSIQNQDVNLTKVLLKEKHEAGSQLFENRNGKFVEITQNAGISSSSLSYGLGVAVADINQDGWPDIYIGNDYSMPDYLYINQKDGTFKNEILERLGHTSHFSMGNDIADFNNDGFLDIFTLDMLPEGNERQKLLLAPDNFELFELNVNKGFHHQYMRNMLHVNSGDGTFQEIGQLAGVSNTDWSWSSLFADFDNDGWKDLFVTNGYLRDYNNQDFLKYMDNYVRTSGGKLKREDLLNMVKNMPSSNLTNYIFQNNGNLTFQNQTKAWGIKHVGNSSGAAYSDLDNDGDLDLIVNNINAPAFIYENQTSQLKSGNYLNVKLSGSESNSSALGAKVSVFAGETAQVLEQNPYRGYQSSVSTTLHFGLGDFTEIDSLLVIWPGGETTREYAVATNQLVELSESEGVNAPAKKANLPDVFLTKKIKLTTDRGRAFNDYKRQPLLINPVSGNGKAMVLADFTGDGLEDLFLGAGSNAVASIYAQSSGGSFVKQNNSVFASASSSEDTDAVAFDANGDGSLDLFVASGGVYDFHVGDEALRDRLYLNDGKGNFTLASDALPNEAFPTGTVQVADLNFDGTPDLFVGARINPGQFPTSLGGRVWINDDKGKFTDQTKQLAPTFVNLGMLTDSGIIDLDQDGKPELIVLGEAMPIQIFSLRENQWKETTLEFFEKHEFGFWNDLTLADWDGDGKVEILAGNLGANSQIKASSTQPAEILYKDFDSNGSVDAFLGYYIQGEKYPAASRDEILGQVLFLKKRYLDFKSFSNVKMNELFTAQEREGANSIFINRLETTYFVRNSAGKFEAKALPIQTQFSPVFASEAVDVNGDGNLDMVLGGNTDYGKLYFGKYDANQGVVLLGNGKGQFTNATKAQSGLILHGKARKIIADKELIFLYLDESTVSIYSLHPSQTD</sequence>